<evidence type="ECO:0000256" key="3">
    <source>
        <dbReference type="ARBA" id="ARBA00022723"/>
    </source>
</evidence>
<dbReference type="Pfam" id="PF13242">
    <property type="entry name" value="Hydrolase_like"/>
    <property type="match status" value="1"/>
</dbReference>
<dbReference type="NCBIfam" id="TIGR01457">
    <property type="entry name" value="HAD-SF-IIA-hyp2"/>
    <property type="match status" value="1"/>
</dbReference>
<evidence type="ECO:0000256" key="5">
    <source>
        <dbReference type="ARBA" id="ARBA00022842"/>
    </source>
</evidence>
<evidence type="ECO:0000256" key="1">
    <source>
        <dbReference type="ARBA" id="ARBA00001946"/>
    </source>
</evidence>
<dbReference type="InterPro" id="IPR023214">
    <property type="entry name" value="HAD_sf"/>
</dbReference>
<keyword evidence="4 6" id="KW-0378">Hydrolase</keyword>
<evidence type="ECO:0000256" key="4">
    <source>
        <dbReference type="ARBA" id="ARBA00022801"/>
    </source>
</evidence>
<reference evidence="6 7" key="1">
    <citation type="submission" date="2021-01" db="EMBL/GenBank/DDBJ databases">
        <title>Genomic Encyclopedia of Type Strains, Phase IV (KMG-IV): sequencing the most valuable type-strain genomes for metagenomic binning, comparative biology and taxonomic classification.</title>
        <authorList>
            <person name="Goeker M."/>
        </authorList>
    </citation>
    <scope>NUCLEOTIDE SEQUENCE [LARGE SCALE GENOMIC DNA]</scope>
    <source>
        <strain evidence="6 7">DSM 105453</strain>
    </source>
</reference>
<dbReference type="SUPFAM" id="SSF56784">
    <property type="entry name" value="HAD-like"/>
    <property type="match status" value="1"/>
</dbReference>
<dbReference type="InterPro" id="IPR006357">
    <property type="entry name" value="HAD-SF_hydro_IIA"/>
</dbReference>
<name>A0ABS2R3K7_9BACI</name>
<comment type="similarity">
    <text evidence="2">Belongs to the HAD-like hydrolase superfamily. NagD family.</text>
</comment>
<dbReference type="GO" id="GO:0016787">
    <property type="term" value="F:hydrolase activity"/>
    <property type="evidence" value="ECO:0007669"/>
    <property type="project" value="UniProtKB-KW"/>
</dbReference>
<organism evidence="6 7">
    <name type="scientific">Siminovitchia thermophila</name>
    <dbReference type="NCBI Taxonomy" id="1245522"/>
    <lineage>
        <taxon>Bacteria</taxon>
        <taxon>Bacillati</taxon>
        <taxon>Bacillota</taxon>
        <taxon>Bacilli</taxon>
        <taxon>Bacillales</taxon>
        <taxon>Bacillaceae</taxon>
        <taxon>Siminovitchia</taxon>
    </lineage>
</organism>
<dbReference type="SFLD" id="SFLDS00003">
    <property type="entry name" value="Haloacid_Dehalogenase"/>
    <property type="match status" value="1"/>
</dbReference>
<dbReference type="EC" id="3.1.3.41" evidence="6"/>
<keyword evidence="7" id="KW-1185">Reference proteome</keyword>
<dbReference type="Proteomes" id="UP000823485">
    <property type="component" value="Unassembled WGS sequence"/>
</dbReference>
<dbReference type="NCBIfam" id="TIGR01460">
    <property type="entry name" value="HAD-SF-IIA"/>
    <property type="match status" value="1"/>
</dbReference>
<accession>A0ABS2R3K7</accession>
<dbReference type="Gene3D" id="3.40.50.1000">
    <property type="entry name" value="HAD superfamily/HAD-like"/>
    <property type="match status" value="2"/>
</dbReference>
<dbReference type="RefSeq" id="WP_077111132.1">
    <property type="nucleotide sequence ID" value="NZ_JAFBFH010000004.1"/>
</dbReference>
<protein>
    <submittedName>
        <fullName evidence="6">4-nitrophenyl phosphatase</fullName>
        <ecNumber evidence="6">3.1.3.41</ecNumber>
    </submittedName>
</protein>
<dbReference type="PIRSF" id="PIRSF000915">
    <property type="entry name" value="PGP-type_phosphatase"/>
    <property type="match status" value="1"/>
</dbReference>
<dbReference type="InterPro" id="IPR036412">
    <property type="entry name" value="HAD-like_sf"/>
</dbReference>
<evidence type="ECO:0000256" key="2">
    <source>
        <dbReference type="ARBA" id="ARBA00006696"/>
    </source>
</evidence>
<sequence>MKQYAGYLIDLDGTAYKGIEVIPEAIEFVKRIEKKGLRHLFVTNNSSKTPTQVAGHLNQLGFRAGPDDVFTASLAAANYLYEKHPNARVYAIGETGLKEALAEKGFELTDSRPDAVIIGIDRDINYEKLAKACLAIRDGAEFYSTNSDAAIPTEKGLLPGNGALTSVISYSTQKEPVFIGKPHRIIMEQAHKILGTPKKETIMVGDNYDTDILAGMRFGIDTLLVHTGVTTPEMLAQRKEQPTYVVSSLEQWEIR</sequence>
<keyword evidence="3" id="KW-0479">Metal-binding</keyword>
<proteinExistence type="inferred from homology"/>
<gene>
    <name evidence="6" type="ORF">JOC94_000960</name>
</gene>
<evidence type="ECO:0000313" key="7">
    <source>
        <dbReference type="Proteomes" id="UP000823485"/>
    </source>
</evidence>
<dbReference type="PANTHER" id="PTHR19288">
    <property type="entry name" value="4-NITROPHENYLPHOSPHATASE-RELATED"/>
    <property type="match status" value="1"/>
</dbReference>
<evidence type="ECO:0000313" key="6">
    <source>
        <dbReference type="EMBL" id="MBM7713990.1"/>
    </source>
</evidence>
<dbReference type="EMBL" id="JAFBFH010000004">
    <property type="protein sequence ID" value="MBM7713990.1"/>
    <property type="molecule type" value="Genomic_DNA"/>
</dbReference>
<dbReference type="PANTHER" id="PTHR19288:SF46">
    <property type="entry name" value="HALOACID DEHALOGENASE-LIKE HYDROLASE DOMAIN-CONTAINING PROTEIN 2"/>
    <property type="match status" value="1"/>
</dbReference>
<dbReference type="InterPro" id="IPR006354">
    <property type="entry name" value="HAD-SF_hydro_IIA_hyp1"/>
</dbReference>
<comment type="caution">
    <text evidence="6">The sequence shown here is derived from an EMBL/GenBank/DDBJ whole genome shotgun (WGS) entry which is preliminary data.</text>
</comment>
<dbReference type="SFLD" id="SFLDG01139">
    <property type="entry name" value="C2.A:_Pyridoxal_Phosphate_Phos"/>
    <property type="match status" value="1"/>
</dbReference>
<keyword evidence="5" id="KW-0460">Magnesium</keyword>
<comment type="cofactor">
    <cofactor evidence="1">
        <name>Mg(2+)</name>
        <dbReference type="ChEBI" id="CHEBI:18420"/>
    </cofactor>
</comment>
<dbReference type="Pfam" id="PF13344">
    <property type="entry name" value="Hydrolase_6"/>
    <property type="match status" value="1"/>
</dbReference>
<dbReference type="CDD" id="cd07530">
    <property type="entry name" value="HAD_Pase_UmpH-like"/>
    <property type="match status" value="1"/>
</dbReference>